<dbReference type="SUPFAM" id="SSF52540">
    <property type="entry name" value="P-loop containing nucleoside triphosphate hydrolases"/>
    <property type="match status" value="1"/>
</dbReference>
<keyword evidence="1 3" id="KW-0547">Nucleotide-binding</keyword>
<dbReference type="Proteomes" id="UP000318231">
    <property type="component" value="Chromosome"/>
</dbReference>
<dbReference type="PROSITE" id="PS51721">
    <property type="entry name" value="G_CP"/>
    <property type="match status" value="1"/>
</dbReference>
<name>A0AAP9D7C2_UREUR</name>
<evidence type="ECO:0000313" key="8">
    <source>
        <dbReference type="EMBL" id="RCJ01380.1"/>
    </source>
</evidence>
<dbReference type="Proteomes" id="UP000253077">
    <property type="component" value="Unassembled WGS sequence"/>
</dbReference>
<keyword evidence="3" id="KW-0694">RNA-binding</keyword>
<comment type="subunit">
    <text evidence="3">Monomer. Associates with 30S ribosomal subunit, binds 16S rRNA.</text>
</comment>
<dbReference type="PROSITE" id="PS50936">
    <property type="entry name" value="ENGC_GTPASE"/>
    <property type="match status" value="1"/>
</dbReference>
<evidence type="ECO:0000313" key="6">
    <source>
        <dbReference type="EMBL" id="MCF1348883.1"/>
    </source>
</evidence>
<evidence type="ECO:0000313" key="7">
    <source>
        <dbReference type="EMBL" id="QDI64784.1"/>
    </source>
</evidence>
<dbReference type="InterPro" id="IPR010914">
    <property type="entry name" value="RsgA_GTPase_dom"/>
</dbReference>
<keyword evidence="3" id="KW-0378">Hydrolase</keyword>
<dbReference type="EC" id="3.6.1.-" evidence="3"/>
<dbReference type="EMBL" id="CP041200">
    <property type="protein sequence ID" value="QDI64784.1"/>
    <property type="molecule type" value="Genomic_DNA"/>
</dbReference>
<evidence type="ECO:0000256" key="2">
    <source>
        <dbReference type="ARBA" id="ARBA00023134"/>
    </source>
</evidence>
<dbReference type="RefSeq" id="WP_004025802.1">
    <property type="nucleotide sequence ID" value="NZ_CAMXZD010000001.1"/>
</dbReference>
<comment type="similarity">
    <text evidence="3">Belongs to the TRAFAC class YlqF/YawG GTPase family. RsgA subfamily.</text>
</comment>
<dbReference type="PANTHER" id="PTHR32120:SF11">
    <property type="entry name" value="SMALL RIBOSOMAL SUBUNIT BIOGENESIS GTPASE RSGA 1, MITOCHONDRIAL-RELATED"/>
    <property type="match status" value="1"/>
</dbReference>
<dbReference type="Gene3D" id="1.10.40.50">
    <property type="entry name" value="Probable gtpase engc, domain 3"/>
    <property type="match status" value="1"/>
</dbReference>
<dbReference type="HAMAP" id="MF_01820">
    <property type="entry name" value="GTPase_RsgA"/>
    <property type="match status" value="1"/>
</dbReference>
<dbReference type="GO" id="GO:0019843">
    <property type="term" value="F:rRNA binding"/>
    <property type="evidence" value="ECO:0007669"/>
    <property type="project" value="UniProtKB-KW"/>
</dbReference>
<dbReference type="CDD" id="cd01854">
    <property type="entry name" value="YjeQ_EngC"/>
    <property type="match status" value="1"/>
</dbReference>
<feature type="binding site" evidence="3">
    <location>
        <position position="252"/>
    </location>
    <ligand>
        <name>Zn(2+)</name>
        <dbReference type="ChEBI" id="CHEBI:29105"/>
    </ligand>
</feature>
<dbReference type="GO" id="GO:0005737">
    <property type="term" value="C:cytoplasm"/>
    <property type="evidence" value="ECO:0007669"/>
    <property type="project" value="UniProtKB-SubCell"/>
</dbReference>
<evidence type="ECO:0000313" key="10">
    <source>
        <dbReference type="Proteomes" id="UP000318231"/>
    </source>
</evidence>
<dbReference type="Proteomes" id="UP001201240">
    <property type="component" value="Unassembled WGS sequence"/>
</dbReference>
<feature type="binding site" evidence="3">
    <location>
        <begin position="115"/>
        <end position="118"/>
    </location>
    <ligand>
        <name>GTP</name>
        <dbReference type="ChEBI" id="CHEBI:37565"/>
    </ligand>
</feature>
<evidence type="ECO:0000259" key="4">
    <source>
        <dbReference type="PROSITE" id="PS50936"/>
    </source>
</evidence>
<dbReference type="GO" id="GO:0042274">
    <property type="term" value="P:ribosomal small subunit biogenesis"/>
    <property type="evidence" value="ECO:0007669"/>
    <property type="project" value="UniProtKB-UniRule"/>
</dbReference>
<keyword evidence="2 3" id="KW-0342">GTP-binding</keyword>
<dbReference type="GO" id="GO:0046872">
    <property type="term" value="F:metal ion binding"/>
    <property type="evidence" value="ECO:0007669"/>
    <property type="project" value="UniProtKB-KW"/>
</dbReference>
<feature type="binding site" evidence="3">
    <location>
        <position position="254"/>
    </location>
    <ligand>
        <name>Zn(2+)</name>
        <dbReference type="ChEBI" id="CHEBI:29105"/>
    </ligand>
</feature>
<dbReference type="Pfam" id="PF03193">
    <property type="entry name" value="RsgA_GTPase"/>
    <property type="match status" value="1"/>
</dbReference>
<feature type="domain" description="EngC GTPase" evidence="4">
    <location>
        <begin position="74"/>
        <end position="222"/>
    </location>
</feature>
<evidence type="ECO:0000259" key="5">
    <source>
        <dbReference type="PROSITE" id="PS51721"/>
    </source>
</evidence>
<gene>
    <name evidence="3 7" type="primary">rsgA</name>
    <name evidence="8" type="ORF">DSQ42_01030</name>
    <name evidence="7" type="ORF">FJM05_01030</name>
    <name evidence="6" type="ORF">LH652_01045</name>
</gene>
<organism evidence="7 10">
    <name type="scientific">Ureaplasma urealyticum</name>
    <name type="common">Ureaplasma urealyticum biotype 2</name>
    <dbReference type="NCBI Taxonomy" id="2130"/>
    <lineage>
        <taxon>Bacteria</taxon>
        <taxon>Bacillati</taxon>
        <taxon>Mycoplasmatota</taxon>
        <taxon>Mycoplasmoidales</taxon>
        <taxon>Mycoplasmoidaceae</taxon>
        <taxon>Ureaplasma</taxon>
    </lineage>
</organism>
<dbReference type="EMBL" id="QOKT01000006">
    <property type="protein sequence ID" value="RCJ01380.1"/>
    <property type="molecule type" value="Genomic_DNA"/>
</dbReference>
<dbReference type="Gene3D" id="3.40.50.300">
    <property type="entry name" value="P-loop containing nucleotide triphosphate hydrolases"/>
    <property type="match status" value="1"/>
</dbReference>
<keyword evidence="3" id="KW-0699">rRNA-binding</keyword>
<evidence type="ECO:0000313" key="9">
    <source>
        <dbReference type="Proteomes" id="UP000253077"/>
    </source>
</evidence>
<dbReference type="InterPro" id="IPR027417">
    <property type="entry name" value="P-loop_NTPase"/>
</dbReference>
<comment type="subcellular location">
    <subcellularLocation>
        <location evidence="3">Cytoplasm</location>
    </subcellularLocation>
</comment>
<evidence type="ECO:0000256" key="1">
    <source>
        <dbReference type="ARBA" id="ARBA00022741"/>
    </source>
</evidence>
<keyword evidence="3" id="KW-0690">Ribosome biogenesis</keyword>
<dbReference type="SMR" id="A0AAP9D7C2"/>
<dbReference type="GeneID" id="93848691"/>
<keyword evidence="3" id="KW-0479">Metal-binding</keyword>
<evidence type="ECO:0000256" key="3">
    <source>
        <dbReference type="HAMAP-Rule" id="MF_01820"/>
    </source>
</evidence>
<feature type="binding site" evidence="3">
    <location>
        <begin position="167"/>
        <end position="175"/>
    </location>
    <ligand>
        <name>GTP</name>
        <dbReference type="ChEBI" id="CHEBI:37565"/>
    </ligand>
</feature>
<feature type="binding site" evidence="3">
    <location>
        <position position="247"/>
    </location>
    <ligand>
        <name>Zn(2+)</name>
        <dbReference type="ChEBI" id="CHEBI:29105"/>
    </ligand>
</feature>
<dbReference type="InterPro" id="IPR004881">
    <property type="entry name" value="Ribosome_biogen_GTPase_RsgA"/>
</dbReference>
<accession>A0AAP9D7C2</accession>
<dbReference type="GO" id="GO:0005525">
    <property type="term" value="F:GTP binding"/>
    <property type="evidence" value="ECO:0007669"/>
    <property type="project" value="UniProtKB-UniRule"/>
</dbReference>
<reference evidence="7 10" key="2">
    <citation type="submission" date="2019-07" db="EMBL/GenBank/DDBJ databases">
        <title>Comparative genomics of three clinical Ureaplasma species: analysis of their core genomes and virulence factors.</title>
        <authorList>
            <person name="Yang T."/>
            <person name="Zhang Y."/>
            <person name="Li X."/>
            <person name="Kong Y."/>
            <person name="Yu H."/>
            <person name="Ruan Z."/>
            <person name="Xie X."/>
            <person name="Zhang J."/>
        </authorList>
    </citation>
    <scope>NUCLEOTIDE SEQUENCE [LARGE SCALE GENOMIC DNA]</scope>
    <source>
        <strain evidence="7 10">132</strain>
    </source>
</reference>
<dbReference type="PANTHER" id="PTHR32120">
    <property type="entry name" value="SMALL RIBOSOMAL SUBUNIT BIOGENESIS GTPASE RSGA"/>
    <property type="match status" value="1"/>
</dbReference>
<dbReference type="AlphaFoldDB" id="A0AAP9D7C2"/>
<feature type="domain" description="CP-type G" evidence="5">
    <location>
        <begin position="65"/>
        <end position="224"/>
    </location>
</feature>
<dbReference type="InterPro" id="IPR030378">
    <property type="entry name" value="G_CP_dom"/>
</dbReference>
<keyword evidence="3" id="KW-0963">Cytoplasm</keyword>
<dbReference type="GO" id="GO:0003924">
    <property type="term" value="F:GTPase activity"/>
    <property type="evidence" value="ECO:0007669"/>
    <property type="project" value="UniProtKB-UniRule"/>
</dbReference>
<dbReference type="EMBL" id="JAJBIS010000001">
    <property type="protein sequence ID" value="MCF1348883.1"/>
    <property type="molecule type" value="Genomic_DNA"/>
</dbReference>
<proteinExistence type="inferred from homology"/>
<comment type="cofactor">
    <cofactor evidence="3">
        <name>Zn(2+)</name>
        <dbReference type="ChEBI" id="CHEBI:29105"/>
    </cofactor>
    <text evidence="3">Binds 1 zinc ion per subunit.</text>
</comment>
<evidence type="ECO:0000313" key="11">
    <source>
        <dbReference type="Proteomes" id="UP001201240"/>
    </source>
</evidence>
<protein>
    <recommendedName>
        <fullName evidence="3">Small ribosomal subunit biogenesis GTPase RsgA</fullName>
        <ecNumber evidence="3">3.6.1.-</ecNumber>
    </recommendedName>
</protein>
<keyword evidence="3" id="KW-0862">Zinc</keyword>
<comment type="function">
    <text evidence="3">One of several proteins that assist in the late maturation steps of the functional core of the 30S ribosomal subunit. Helps release RbfA from mature subunits. May play a role in the assembly of ribosomal proteins into the subunit. Circularly permuted GTPase that catalyzes slow GTP hydrolysis, GTPase activity is stimulated by the 30S ribosomal subunit.</text>
</comment>
<feature type="binding site" evidence="3">
    <location>
        <position position="260"/>
    </location>
    <ligand>
        <name>Zn(2+)</name>
        <dbReference type="ChEBI" id="CHEBI:29105"/>
    </ligand>
</feature>
<dbReference type="NCBIfam" id="TIGR00157">
    <property type="entry name" value="ribosome small subunit-dependent GTPase A"/>
    <property type="match status" value="1"/>
</dbReference>
<sequence length="301" mass="34471">MRAKITSVIVNNFYVYIYDLKIETKAIPKGIFKHDSHELKPMVGDDIEVELVDGVYLIVKIYDRYNQLIRPKVANVDIVLVVASIVQPDLNTLTLNKYLAFYEARNVKNVAIGLSKYDLASDSLKQKVDQLILDYQRNNYKVFVLTNEHDISLLKKFIKKHTLCLAGNSGVGKSTLINKLDPSIKQRTQEISQFLNRGKHTTTSTKLISFANGFLVDTPGFGNLEVNLTKNEMANAFSDFANYARFCKFSNCLHIDEPHCAIKKAVNDDQIVNWRYDDYLKIMKKLPNDVLEIKTRNQNKK</sequence>
<reference evidence="6 11" key="3">
    <citation type="submission" date="2021-10" db="EMBL/GenBank/DDBJ databases">
        <title>Sequencing the mobilome of antimicrobial resistant bacterial isolates spanning a range of GC content: The potential of a sustainable low cost, low infrastructure approach for surveillance with Oxford Nanopore sequencing.</title>
        <authorList>
            <person name="Sands K."/>
        </authorList>
    </citation>
    <scope>NUCLEOTIDE SEQUENCE [LARGE SCALE GENOMIC DNA]</scope>
    <source>
        <strain evidence="6 11">MIN-202</strain>
    </source>
</reference>
<reference evidence="8 9" key="1">
    <citation type="submission" date="2018-07" db="EMBL/GenBank/DDBJ databases">
        <title>Ureaplasma urealyticum 1000 the multidrug-resistant clinical isolate obtained from scrapings of the urogenital tract of a woman with inflammatory diseases of the reproductive organs.</title>
        <authorList>
            <person name="Kolesnikova E.A."/>
            <person name="Alekseeva A.E."/>
            <person name="Brusnigina N.F."/>
            <person name="Makhova M.A."/>
        </authorList>
    </citation>
    <scope>NUCLEOTIDE SEQUENCE [LARGE SCALE GENOMIC DNA]</scope>
    <source>
        <strain evidence="8 9">1000</strain>
    </source>
</reference>